<evidence type="ECO:0000259" key="2">
    <source>
        <dbReference type="SMART" id="SM00014"/>
    </source>
</evidence>
<feature type="transmembrane region" description="Helical" evidence="1">
    <location>
        <begin position="148"/>
        <end position="171"/>
    </location>
</feature>
<dbReference type="EMBL" id="QKUF01000006">
    <property type="protein sequence ID" value="PZW31287.1"/>
    <property type="molecule type" value="Genomic_DNA"/>
</dbReference>
<sequence>MLLTLNATLFHLVNQLAGRFPWLDDVMIFCAEWLIFCWPVLLLVLWGLPRRSMQSTDEQQAAFERRSLVLWVAVACALAYGFNVVIGHLAFEERPFVAMRALVLVHHAADASFPSDHTAWSFAVVGMLLFALPRLFRLTLPPKRQIFLILLTGAFLVVGALVGFSRIFVGVHYPGDILGGICTGLGSARIVTWLRHRLERPTRAVIAFAHRCYLA</sequence>
<dbReference type="PANTHER" id="PTHR14969">
    <property type="entry name" value="SPHINGOSINE-1-PHOSPHATE PHOSPHOHYDROLASE"/>
    <property type="match status" value="1"/>
</dbReference>
<feature type="transmembrane region" description="Helical" evidence="1">
    <location>
        <begin position="26"/>
        <end position="48"/>
    </location>
</feature>
<dbReference type="PANTHER" id="PTHR14969:SF13">
    <property type="entry name" value="AT30094P"/>
    <property type="match status" value="1"/>
</dbReference>
<feature type="transmembrane region" description="Helical" evidence="1">
    <location>
        <begin position="119"/>
        <end position="136"/>
    </location>
</feature>
<proteinExistence type="predicted"/>
<dbReference type="AlphaFoldDB" id="A0A326U9S1"/>
<evidence type="ECO:0000256" key="1">
    <source>
        <dbReference type="SAM" id="Phobius"/>
    </source>
</evidence>
<keyword evidence="1" id="KW-1133">Transmembrane helix</keyword>
<evidence type="ECO:0000313" key="4">
    <source>
        <dbReference type="Proteomes" id="UP000248806"/>
    </source>
</evidence>
<dbReference type="Proteomes" id="UP000248806">
    <property type="component" value="Unassembled WGS sequence"/>
</dbReference>
<dbReference type="SMART" id="SM00014">
    <property type="entry name" value="acidPPc"/>
    <property type="match status" value="1"/>
</dbReference>
<gene>
    <name evidence="3" type="ORF">EI42_02384</name>
</gene>
<feature type="transmembrane region" description="Helical" evidence="1">
    <location>
        <begin position="68"/>
        <end position="91"/>
    </location>
</feature>
<dbReference type="Pfam" id="PF01569">
    <property type="entry name" value="PAP2"/>
    <property type="match status" value="1"/>
</dbReference>
<dbReference type="InterPro" id="IPR036938">
    <property type="entry name" value="PAP2/HPO_sf"/>
</dbReference>
<dbReference type="OrthoDB" id="9789113at2"/>
<dbReference type="Gene3D" id="1.20.144.10">
    <property type="entry name" value="Phosphatidic acid phosphatase type 2/haloperoxidase"/>
    <property type="match status" value="1"/>
</dbReference>
<keyword evidence="4" id="KW-1185">Reference proteome</keyword>
<name>A0A326U9S1_THEHA</name>
<dbReference type="SUPFAM" id="SSF48317">
    <property type="entry name" value="Acid phosphatase/Vanadium-dependent haloperoxidase"/>
    <property type="match status" value="1"/>
</dbReference>
<feature type="domain" description="Phosphatidic acid phosphatase type 2/haloperoxidase" evidence="2">
    <location>
        <begin position="69"/>
        <end position="192"/>
    </location>
</feature>
<accession>A0A326U9S1</accession>
<reference evidence="3 4" key="1">
    <citation type="submission" date="2018-06" db="EMBL/GenBank/DDBJ databases">
        <title>Genomic Encyclopedia of Archaeal and Bacterial Type Strains, Phase II (KMG-II): from individual species to whole genera.</title>
        <authorList>
            <person name="Goeker M."/>
        </authorList>
    </citation>
    <scope>NUCLEOTIDE SEQUENCE [LARGE SCALE GENOMIC DNA]</scope>
    <source>
        <strain evidence="3 4">ATCC BAA-1881</strain>
    </source>
</reference>
<evidence type="ECO:0000313" key="3">
    <source>
        <dbReference type="EMBL" id="PZW31287.1"/>
    </source>
</evidence>
<organism evidence="3 4">
    <name type="scientific">Thermosporothrix hazakensis</name>
    <dbReference type="NCBI Taxonomy" id="644383"/>
    <lineage>
        <taxon>Bacteria</taxon>
        <taxon>Bacillati</taxon>
        <taxon>Chloroflexota</taxon>
        <taxon>Ktedonobacteria</taxon>
        <taxon>Ktedonobacterales</taxon>
        <taxon>Thermosporotrichaceae</taxon>
        <taxon>Thermosporothrix</taxon>
    </lineage>
</organism>
<keyword evidence="1" id="KW-0812">Transmembrane</keyword>
<dbReference type="RefSeq" id="WP_111322091.1">
    <property type="nucleotide sequence ID" value="NZ_BIFX01000003.1"/>
</dbReference>
<dbReference type="InterPro" id="IPR000326">
    <property type="entry name" value="PAP2/HPO"/>
</dbReference>
<keyword evidence="1" id="KW-0472">Membrane</keyword>
<comment type="caution">
    <text evidence="3">The sequence shown here is derived from an EMBL/GenBank/DDBJ whole genome shotgun (WGS) entry which is preliminary data.</text>
</comment>
<protein>
    <submittedName>
        <fullName evidence="3">Undecaprenyl-diphosphatase</fullName>
    </submittedName>
</protein>